<evidence type="ECO:0000313" key="5">
    <source>
        <dbReference type="EMBL" id="EMY60452.1"/>
    </source>
</evidence>
<dbReference type="Pfam" id="PF00155">
    <property type="entry name" value="Aminotran_1_2"/>
    <property type="match status" value="1"/>
</dbReference>
<dbReference type="InterPro" id="IPR015421">
    <property type="entry name" value="PyrdxlP-dep_Trfase_major"/>
</dbReference>
<dbReference type="PANTHER" id="PTHR13693:SF100">
    <property type="entry name" value="8-AMINO-7-OXONONANOATE SYNTHASE"/>
    <property type="match status" value="1"/>
</dbReference>
<dbReference type="SUPFAM" id="SSF53383">
    <property type="entry name" value="PLP-dependent transferases"/>
    <property type="match status" value="1"/>
</dbReference>
<dbReference type="EMBL" id="AOGW02000016">
    <property type="protein sequence ID" value="EMY60452.1"/>
    <property type="molecule type" value="Genomic_DNA"/>
</dbReference>
<accession>N1VTY6</accession>
<dbReference type="GO" id="GO:0008710">
    <property type="term" value="F:8-amino-7-oxononanoate synthase activity"/>
    <property type="evidence" value="ECO:0007669"/>
    <property type="project" value="TreeGrafter"/>
</dbReference>
<evidence type="ECO:0000313" key="6">
    <source>
        <dbReference type="Proteomes" id="UP000012371"/>
    </source>
</evidence>
<dbReference type="Gene3D" id="3.40.640.10">
    <property type="entry name" value="Type I PLP-dependent aspartate aminotransferase-like (Major domain)"/>
    <property type="match status" value="1"/>
</dbReference>
<evidence type="ECO:0000256" key="1">
    <source>
        <dbReference type="ARBA" id="ARBA00001933"/>
    </source>
</evidence>
<dbReference type="OrthoDB" id="9807157at2"/>
<reference evidence="5" key="1">
    <citation type="submission" date="2013-03" db="EMBL/GenBank/DDBJ databases">
        <authorList>
            <person name="Harkins D.M."/>
            <person name="Durkin A.S."/>
            <person name="Brinkac L.M."/>
            <person name="Haft D.H."/>
            <person name="Selengut J.D."/>
            <person name="Sanka R."/>
            <person name="DePew J."/>
            <person name="Purushe J."/>
            <person name="Hartskeerl R.A."/>
            <person name="Ahmed A."/>
            <person name="van der Linden H."/>
            <person name="Goris M.G.A."/>
            <person name="Vinetz J.M."/>
            <person name="Sutton G.G."/>
            <person name="Nierman W.C."/>
            <person name="Fouts D.E."/>
        </authorList>
    </citation>
    <scope>NUCLEOTIDE SEQUENCE [LARGE SCALE GENOMIC DNA]</scope>
    <source>
        <strain evidence="5">LT 11-33</strain>
    </source>
</reference>
<keyword evidence="2" id="KW-0808">Transferase</keyword>
<evidence type="ECO:0000256" key="2">
    <source>
        <dbReference type="ARBA" id="ARBA00022679"/>
    </source>
</evidence>
<dbReference type="Proteomes" id="UP000012371">
    <property type="component" value="Unassembled WGS sequence"/>
</dbReference>
<comment type="caution">
    <text evidence="5">The sequence shown here is derived from an EMBL/GenBank/DDBJ whole genome shotgun (WGS) entry which is preliminary data.</text>
</comment>
<dbReference type="PANTHER" id="PTHR13693">
    <property type="entry name" value="CLASS II AMINOTRANSFERASE/8-AMINO-7-OXONONANOATE SYNTHASE"/>
    <property type="match status" value="1"/>
</dbReference>
<keyword evidence="3" id="KW-0663">Pyridoxal phosphate</keyword>
<keyword evidence="6" id="KW-1185">Reference proteome</keyword>
<gene>
    <name evidence="5" type="ORF">LEP1GSC203_2582</name>
</gene>
<dbReference type="STRING" id="1257025.LEP1GSC203_2582"/>
<sequence>MANHWEEVQKKLDSIHEKQLFRETRIYQGIDFCSNDYMGLATNPSMLDFFQSQKDIYPFGSTASRLVRGNSASMDRFEREFANFVEGEAALLVSTGFTANFGLLDSIAGPDCYVFTDRLNHASILDGIRISGAKKKYYNHLDLIHLRSLLEKVDLEDPSRNKKRIVVTESLFSMDGDSPDLKSLLALKNEFGFVLVLDEAHAFGIYGPMGKGLVFRDLDHKEIQSIDYRVYTLGKSLGLEGGIIVTKRIGRDHLVNVMRSFIFSTAPLPMVSELASFALSLLGSMDKERKNLLTMAEELKQSLKQNGFLITNSTSHIIPLLLETEKEALFYAASLQEAGLDVRAIRPPTVPTPRLRISLNTKLNIKNIHRLVKELVLVREKWSSL</sequence>
<organism evidence="5 6">
    <name type="scientific">Leptospira terpstrae serovar Hualin str. LT 11-33 = ATCC 700639</name>
    <dbReference type="NCBI Taxonomy" id="1257025"/>
    <lineage>
        <taxon>Bacteria</taxon>
        <taxon>Pseudomonadati</taxon>
        <taxon>Spirochaetota</taxon>
        <taxon>Spirochaetia</taxon>
        <taxon>Leptospirales</taxon>
        <taxon>Leptospiraceae</taxon>
        <taxon>Leptospira</taxon>
    </lineage>
</organism>
<evidence type="ECO:0000256" key="3">
    <source>
        <dbReference type="ARBA" id="ARBA00022898"/>
    </source>
</evidence>
<proteinExistence type="predicted"/>
<dbReference type="GO" id="GO:0009102">
    <property type="term" value="P:biotin biosynthetic process"/>
    <property type="evidence" value="ECO:0007669"/>
    <property type="project" value="TreeGrafter"/>
</dbReference>
<dbReference type="InterPro" id="IPR015422">
    <property type="entry name" value="PyrdxlP-dep_Trfase_small"/>
</dbReference>
<protein>
    <submittedName>
        <fullName evidence="5">8-amino-7-oxononanoate synthase</fullName>
    </submittedName>
</protein>
<dbReference type="GO" id="GO:0030170">
    <property type="term" value="F:pyridoxal phosphate binding"/>
    <property type="evidence" value="ECO:0007669"/>
    <property type="project" value="InterPro"/>
</dbReference>
<name>N1VTY6_9LEPT</name>
<dbReference type="InterPro" id="IPR015424">
    <property type="entry name" value="PyrdxlP-dep_Trfase"/>
</dbReference>
<dbReference type="InterPro" id="IPR004839">
    <property type="entry name" value="Aminotransferase_I/II_large"/>
</dbReference>
<feature type="domain" description="Aminotransferase class I/classII large" evidence="4">
    <location>
        <begin position="29"/>
        <end position="374"/>
    </location>
</feature>
<dbReference type="Gene3D" id="3.90.1150.10">
    <property type="entry name" value="Aspartate Aminotransferase, domain 1"/>
    <property type="match status" value="1"/>
</dbReference>
<dbReference type="AlphaFoldDB" id="N1VTY6"/>
<dbReference type="InterPro" id="IPR050087">
    <property type="entry name" value="AON_synthase_class-II"/>
</dbReference>
<evidence type="ECO:0000259" key="4">
    <source>
        <dbReference type="Pfam" id="PF00155"/>
    </source>
</evidence>
<dbReference type="RefSeq" id="WP_002975150.1">
    <property type="nucleotide sequence ID" value="NZ_AOGW02000016.1"/>
</dbReference>
<comment type="cofactor">
    <cofactor evidence="1">
        <name>pyridoxal 5'-phosphate</name>
        <dbReference type="ChEBI" id="CHEBI:597326"/>
    </cofactor>
</comment>